<evidence type="ECO:0000313" key="3">
    <source>
        <dbReference type="Proteomes" id="UP000499080"/>
    </source>
</evidence>
<feature type="region of interest" description="Disordered" evidence="1">
    <location>
        <begin position="69"/>
        <end position="92"/>
    </location>
</feature>
<comment type="caution">
    <text evidence="2">The sequence shown here is derived from an EMBL/GenBank/DDBJ whole genome shotgun (WGS) entry which is preliminary data.</text>
</comment>
<gene>
    <name evidence="2" type="ORF">AVEN_44199_1</name>
</gene>
<organism evidence="2 3">
    <name type="scientific">Araneus ventricosus</name>
    <name type="common">Orbweaver spider</name>
    <name type="synonym">Epeira ventricosa</name>
    <dbReference type="NCBI Taxonomy" id="182803"/>
    <lineage>
        <taxon>Eukaryota</taxon>
        <taxon>Metazoa</taxon>
        <taxon>Ecdysozoa</taxon>
        <taxon>Arthropoda</taxon>
        <taxon>Chelicerata</taxon>
        <taxon>Arachnida</taxon>
        <taxon>Araneae</taxon>
        <taxon>Araneomorphae</taxon>
        <taxon>Entelegynae</taxon>
        <taxon>Araneoidea</taxon>
        <taxon>Araneidae</taxon>
        <taxon>Araneus</taxon>
    </lineage>
</organism>
<evidence type="ECO:0000313" key="2">
    <source>
        <dbReference type="EMBL" id="GBN73036.1"/>
    </source>
</evidence>
<reference evidence="2 3" key="1">
    <citation type="journal article" date="2019" name="Sci. Rep.">
        <title>Orb-weaving spider Araneus ventricosus genome elucidates the spidroin gene catalogue.</title>
        <authorList>
            <person name="Kono N."/>
            <person name="Nakamura H."/>
            <person name="Ohtoshi R."/>
            <person name="Moran D.A.P."/>
            <person name="Shinohara A."/>
            <person name="Yoshida Y."/>
            <person name="Fujiwara M."/>
            <person name="Mori M."/>
            <person name="Tomita M."/>
            <person name="Arakawa K."/>
        </authorList>
    </citation>
    <scope>NUCLEOTIDE SEQUENCE [LARGE SCALE GENOMIC DNA]</scope>
</reference>
<dbReference type="Proteomes" id="UP000499080">
    <property type="component" value="Unassembled WGS sequence"/>
</dbReference>
<sequence length="121" mass="13651">MSQVCFICSKPLAESEIVAVERGLKTLIDSGIERNDGYVEYLKDKQSMTIHVQYRKMYTRKTSIAVAKRQREMKVSTSSSSPTRTRARSGEPIYAPNSLSKLLTGHAYARAVRAHTLFHLT</sequence>
<dbReference type="OrthoDB" id="6753017at2759"/>
<proteinExistence type="predicted"/>
<dbReference type="EMBL" id="BGPR01143845">
    <property type="protein sequence ID" value="GBN73036.1"/>
    <property type="molecule type" value="Genomic_DNA"/>
</dbReference>
<name>A0A4Y2RC48_ARAVE</name>
<accession>A0A4Y2RC48</accession>
<protein>
    <submittedName>
        <fullName evidence="2">Uncharacterized protein</fullName>
    </submittedName>
</protein>
<evidence type="ECO:0000256" key="1">
    <source>
        <dbReference type="SAM" id="MobiDB-lite"/>
    </source>
</evidence>
<dbReference type="AlphaFoldDB" id="A0A4Y2RC48"/>
<keyword evidence="3" id="KW-1185">Reference proteome</keyword>